<dbReference type="GO" id="GO:0005615">
    <property type="term" value="C:extracellular space"/>
    <property type="evidence" value="ECO:0007669"/>
    <property type="project" value="TreeGrafter"/>
</dbReference>
<evidence type="ECO:0000313" key="8">
    <source>
        <dbReference type="EMBL" id="KAA0183899.1"/>
    </source>
</evidence>
<protein>
    <recommendedName>
        <fullName evidence="7">Peptidase S1 domain-containing protein</fullName>
    </recommendedName>
</protein>
<dbReference type="InterPro" id="IPR001254">
    <property type="entry name" value="Trypsin_dom"/>
</dbReference>
<dbReference type="PROSITE" id="PS00135">
    <property type="entry name" value="TRYPSIN_SER"/>
    <property type="match status" value="1"/>
</dbReference>
<keyword evidence="3" id="KW-0720">Serine protease</keyword>
<feature type="compositionally biased region" description="Low complexity" evidence="6">
    <location>
        <begin position="414"/>
        <end position="424"/>
    </location>
</feature>
<evidence type="ECO:0000256" key="5">
    <source>
        <dbReference type="ARBA" id="ARBA00024195"/>
    </source>
</evidence>
<dbReference type="GO" id="GO:0006508">
    <property type="term" value="P:proteolysis"/>
    <property type="evidence" value="ECO:0007669"/>
    <property type="project" value="UniProtKB-KW"/>
</dbReference>
<feature type="compositionally biased region" description="Basic and acidic residues" evidence="6">
    <location>
        <begin position="790"/>
        <end position="801"/>
    </location>
</feature>
<evidence type="ECO:0000259" key="7">
    <source>
        <dbReference type="PROSITE" id="PS50240"/>
    </source>
</evidence>
<dbReference type="CDD" id="cd00190">
    <property type="entry name" value="Tryp_SPc"/>
    <property type="match status" value="1"/>
</dbReference>
<dbReference type="InterPro" id="IPR043504">
    <property type="entry name" value="Peptidase_S1_PA_chymotrypsin"/>
</dbReference>
<keyword evidence="2" id="KW-0378">Hydrolase</keyword>
<feature type="compositionally biased region" description="Polar residues" evidence="6">
    <location>
        <begin position="802"/>
        <end position="813"/>
    </location>
</feature>
<dbReference type="PROSITE" id="PS50240">
    <property type="entry name" value="TRYPSIN_DOM"/>
    <property type="match status" value="1"/>
</dbReference>
<feature type="domain" description="Peptidase S1" evidence="7">
    <location>
        <begin position="1"/>
        <end position="182"/>
    </location>
</feature>
<feature type="compositionally biased region" description="Low complexity" evidence="6">
    <location>
        <begin position="459"/>
        <end position="468"/>
    </location>
</feature>
<name>A0A6A0GPS1_HYAAZ</name>
<dbReference type="Pfam" id="PF00089">
    <property type="entry name" value="Trypsin"/>
    <property type="match status" value="1"/>
</dbReference>
<evidence type="ECO:0000256" key="3">
    <source>
        <dbReference type="ARBA" id="ARBA00022825"/>
    </source>
</evidence>
<dbReference type="SMART" id="SM00020">
    <property type="entry name" value="Tryp_SPc"/>
    <property type="match status" value="1"/>
</dbReference>
<dbReference type="FunFam" id="2.40.10.10:FF:000002">
    <property type="entry name" value="Transmembrane protease serine"/>
    <property type="match status" value="1"/>
</dbReference>
<reference evidence="8" key="3">
    <citation type="submission" date="2019-06" db="EMBL/GenBank/DDBJ databases">
        <authorList>
            <person name="Poynton C."/>
            <person name="Hasenbein S."/>
            <person name="Benoit J.B."/>
            <person name="Sepulveda M.S."/>
            <person name="Poelchau M.F."/>
            <person name="Murali S.C."/>
            <person name="Chen S."/>
            <person name="Glastad K.M."/>
            <person name="Werren J.H."/>
            <person name="Vineis J.H."/>
            <person name="Bowen J.L."/>
            <person name="Friedrich M."/>
            <person name="Jones J."/>
            <person name="Robertson H.M."/>
            <person name="Feyereisen R."/>
            <person name="Mechler-Hickson A."/>
            <person name="Mathers N."/>
            <person name="Lee C.E."/>
            <person name="Colbourne J.K."/>
            <person name="Biales A."/>
            <person name="Johnston J.S."/>
            <person name="Wellborn G.A."/>
            <person name="Rosendale A.J."/>
            <person name="Cridge A.G."/>
            <person name="Munoz-Torres M.C."/>
            <person name="Bain P.A."/>
            <person name="Manny A.R."/>
            <person name="Major K.M."/>
            <person name="Lambert F.N."/>
            <person name="Vulpe C.D."/>
            <person name="Tuck P."/>
            <person name="Blalock B.J."/>
            <person name="Lin Y.-Y."/>
            <person name="Smith M.E."/>
            <person name="Ochoa-Acuna H."/>
            <person name="Chen M.-J.M."/>
            <person name="Childers C.P."/>
            <person name="Qu J."/>
            <person name="Dugan S."/>
            <person name="Lee S.L."/>
            <person name="Chao H."/>
            <person name="Dinh H."/>
            <person name="Han Y."/>
            <person name="Doddapaneni H."/>
            <person name="Worley K.C."/>
            <person name="Muzny D.M."/>
            <person name="Gibbs R.A."/>
            <person name="Richards S."/>
        </authorList>
    </citation>
    <scope>NUCLEOTIDE SEQUENCE</scope>
    <source>
        <strain evidence="8">HAZT.00-mixed</strain>
        <tissue evidence="8">Whole organism</tissue>
    </source>
</reference>
<comment type="similarity">
    <text evidence="5">Belongs to the peptidase S1 family. CLIP subfamily.</text>
</comment>
<feature type="compositionally biased region" description="Basic and acidic residues" evidence="6">
    <location>
        <begin position="431"/>
        <end position="447"/>
    </location>
</feature>
<accession>A0A6A0GPS1</accession>
<dbReference type="GO" id="GO:0004252">
    <property type="term" value="F:serine-type endopeptidase activity"/>
    <property type="evidence" value="ECO:0007669"/>
    <property type="project" value="InterPro"/>
</dbReference>
<feature type="region of interest" description="Disordered" evidence="6">
    <location>
        <begin position="414"/>
        <end position="469"/>
    </location>
</feature>
<dbReference type="PANTHER" id="PTHR24264:SF69">
    <property type="entry name" value="TRYPSIN-3"/>
    <property type="match status" value="1"/>
</dbReference>
<proteinExistence type="inferred from homology"/>
<dbReference type="InterPro" id="IPR001314">
    <property type="entry name" value="Peptidase_S1A"/>
</dbReference>
<evidence type="ECO:0000256" key="2">
    <source>
        <dbReference type="ARBA" id="ARBA00022801"/>
    </source>
</evidence>
<feature type="region of interest" description="Disordered" evidence="6">
    <location>
        <begin position="737"/>
        <end position="815"/>
    </location>
</feature>
<keyword evidence="1" id="KW-0645">Protease</keyword>
<dbReference type="Proteomes" id="UP000711488">
    <property type="component" value="Unassembled WGS sequence"/>
</dbReference>
<dbReference type="InterPro" id="IPR050127">
    <property type="entry name" value="Serine_Proteases_S1"/>
</dbReference>
<evidence type="ECO:0000256" key="4">
    <source>
        <dbReference type="ARBA" id="ARBA00023157"/>
    </source>
</evidence>
<dbReference type="InterPro" id="IPR033116">
    <property type="entry name" value="TRYPSIN_SER"/>
</dbReference>
<feature type="compositionally biased region" description="Polar residues" evidence="6">
    <location>
        <begin position="367"/>
        <end position="384"/>
    </location>
</feature>
<evidence type="ECO:0000256" key="1">
    <source>
        <dbReference type="ARBA" id="ARBA00022670"/>
    </source>
</evidence>
<dbReference type="PRINTS" id="PR00722">
    <property type="entry name" value="CHYMOTRYPSIN"/>
</dbReference>
<dbReference type="EMBL" id="JQDR03017361">
    <property type="protein sequence ID" value="KAA0183899.1"/>
    <property type="molecule type" value="Genomic_DNA"/>
</dbReference>
<dbReference type="Gene3D" id="2.40.10.10">
    <property type="entry name" value="Trypsin-like serine proteases"/>
    <property type="match status" value="1"/>
</dbReference>
<dbReference type="SUPFAM" id="SSF50494">
    <property type="entry name" value="Trypsin-like serine proteases"/>
    <property type="match status" value="1"/>
</dbReference>
<feature type="region of interest" description="Disordered" evidence="6">
    <location>
        <begin position="367"/>
        <end position="388"/>
    </location>
</feature>
<comment type="caution">
    <text evidence="8">The sequence shown here is derived from an EMBL/GenBank/DDBJ whole genome shotgun (WGS) entry which is preliminary data.</text>
</comment>
<sequence>MYVRGGIGDRDDGTDVPIRMEIKAIRVHTKYSEFDTEYDIAIIALQSPVQFSAKLLPVCLPTDPEPADVFASGVVAGWGRTEDLGNFPKTLQKANVDLMTSQECRKNSDYSSNSITNRIICARSPGKDACQGDSGGPLMVNKDGAIEAIGIVSWGVGCADERYPGIYTKIYSYRTWIKAMTITGTQCRADRVAVRIETHDAGERRDHNIFNIQATDSVGLRTAVRSGERFNHRYRIQLEPEDYFYDSTSSQADQMYASETENARQFPGKEKKGDDGILLTEGEEVSPYVSTSRAGIVYDDDDDLADVLKLLNDELNEDEEISILETLVPTFESNNDEDFEDPIEQRSPVEISNDVKVLEKHTGTGFNLQLDATANPPTSNTPVDYTTPADEEVYNLNTTESPDYDKITSLVQSESFTSSSISESRVQEVSTAERHSEDHTEVSRVPEPETSTVIEHDVNNSSNDQNSSKRMSTFIQGHKENRAAAENEANHVKLDKVKLMSNQETQNRFNIESDFGGDQDGVDRIVEDLVSVAGEVTDAPSVQVKAGQQTFGQSYNHSSSDSSLITIFDVLGQAVTASGNKTRQGIDEIEALVQNLGPDKLYFETGFDSNFDIKDNAALSKQDESEWTKQTDTNFDGISANETEKVTSEWSAHNFTAGFFGIDNTTEKAPYEPPAKIGGSQNESLIDRHADKVIGEKGKIPIIRQKGAKIRDNMILLFTRDAGPDLLFKEYHSKLFSSNKDDNSTLPRDSNATVNPNKHSEEEKENSVGVSKVDGLTDEIAGSETVNKTSTKEASKGENTRKSSNTSATQHTMGNVERLRTIQKRIASIQSQEKPEEDDSLFGILQRNFLQTLSSATTPRRRINDKMRSQMKPEDDLNDALAKIFSHDADYNEETDHIR</sequence>
<evidence type="ECO:0000256" key="6">
    <source>
        <dbReference type="SAM" id="MobiDB-lite"/>
    </source>
</evidence>
<feature type="compositionally biased region" description="Polar residues" evidence="6">
    <location>
        <begin position="744"/>
        <end position="757"/>
    </location>
</feature>
<organism evidence="8">
    <name type="scientific">Hyalella azteca</name>
    <name type="common">Amphipod</name>
    <dbReference type="NCBI Taxonomy" id="294128"/>
    <lineage>
        <taxon>Eukaryota</taxon>
        <taxon>Metazoa</taxon>
        <taxon>Ecdysozoa</taxon>
        <taxon>Arthropoda</taxon>
        <taxon>Crustacea</taxon>
        <taxon>Multicrustacea</taxon>
        <taxon>Malacostraca</taxon>
        <taxon>Eumalacostraca</taxon>
        <taxon>Peracarida</taxon>
        <taxon>Amphipoda</taxon>
        <taxon>Senticaudata</taxon>
        <taxon>Talitrida</taxon>
        <taxon>Talitroidea</taxon>
        <taxon>Hyalellidae</taxon>
        <taxon>Hyalella</taxon>
    </lineage>
</organism>
<dbReference type="InterPro" id="IPR009003">
    <property type="entry name" value="Peptidase_S1_PA"/>
</dbReference>
<dbReference type="AlphaFoldDB" id="A0A6A0GPS1"/>
<gene>
    <name evidence="8" type="ORF">HAZT_HAZT004103</name>
</gene>
<reference evidence="8" key="2">
    <citation type="journal article" date="2018" name="Environ. Sci. Technol.">
        <title>The Toxicogenome of Hyalella azteca: A Model for Sediment Ecotoxicology and Evolutionary Toxicology.</title>
        <authorList>
            <person name="Poynton H.C."/>
            <person name="Hasenbein S."/>
            <person name="Benoit J.B."/>
            <person name="Sepulveda M.S."/>
            <person name="Poelchau M.F."/>
            <person name="Hughes D.S.T."/>
            <person name="Murali S.C."/>
            <person name="Chen S."/>
            <person name="Glastad K.M."/>
            <person name="Goodisman M.A.D."/>
            <person name="Werren J.H."/>
            <person name="Vineis J.H."/>
            <person name="Bowen J.L."/>
            <person name="Friedrich M."/>
            <person name="Jones J."/>
            <person name="Robertson H.M."/>
            <person name="Feyereisen R."/>
            <person name="Mechler-Hickson A."/>
            <person name="Mathers N."/>
            <person name="Lee C.E."/>
            <person name="Colbourne J.K."/>
            <person name="Biales A."/>
            <person name="Johnston J.S."/>
            <person name="Wellborn G.A."/>
            <person name="Rosendale A.J."/>
            <person name="Cridge A.G."/>
            <person name="Munoz-Torres M.C."/>
            <person name="Bain P.A."/>
            <person name="Manny A.R."/>
            <person name="Major K.M."/>
            <person name="Lambert F.N."/>
            <person name="Vulpe C.D."/>
            <person name="Tuck P."/>
            <person name="Blalock B.J."/>
            <person name="Lin Y.Y."/>
            <person name="Smith M.E."/>
            <person name="Ochoa-Acuna H."/>
            <person name="Chen M.M."/>
            <person name="Childers C.P."/>
            <person name="Qu J."/>
            <person name="Dugan S."/>
            <person name="Lee S.L."/>
            <person name="Chao H."/>
            <person name="Dinh H."/>
            <person name="Han Y."/>
            <person name="Doddapaneni H."/>
            <person name="Worley K.C."/>
            <person name="Muzny D.M."/>
            <person name="Gibbs R.A."/>
            <person name="Richards S."/>
        </authorList>
    </citation>
    <scope>NUCLEOTIDE SEQUENCE</scope>
    <source>
        <strain evidence="8">HAZT.00-mixed</strain>
        <tissue evidence="8">Whole organism</tissue>
    </source>
</reference>
<dbReference type="OrthoDB" id="546450at2759"/>
<reference evidence="8" key="1">
    <citation type="submission" date="2014-08" db="EMBL/GenBank/DDBJ databases">
        <authorList>
            <person name="Murali S."/>
            <person name="Richards S."/>
            <person name="Bandaranaike D."/>
            <person name="Bellair M."/>
            <person name="Blankenburg K."/>
            <person name="Chao H."/>
            <person name="Dinh H."/>
            <person name="Doddapaneni H."/>
            <person name="Dugan-Rocha S."/>
            <person name="Elkadiri S."/>
            <person name="Gnanaolivu R."/>
            <person name="Hughes D."/>
            <person name="Lee S."/>
            <person name="Li M."/>
            <person name="Ming W."/>
            <person name="Munidasa M."/>
            <person name="Muniz J."/>
            <person name="Nguyen L."/>
            <person name="Osuji N."/>
            <person name="Pu L.-L."/>
            <person name="Puazo M."/>
            <person name="Skinner E."/>
            <person name="Qu C."/>
            <person name="Quiroz J."/>
            <person name="Raj R."/>
            <person name="Weissenberger G."/>
            <person name="Xin Y."/>
            <person name="Zou X."/>
            <person name="Han Y."/>
            <person name="Worley K."/>
            <person name="Muzny D."/>
            <person name="Gibbs R."/>
        </authorList>
    </citation>
    <scope>NUCLEOTIDE SEQUENCE</scope>
    <source>
        <strain evidence="8">HAZT.00-mixed</strain>
        <tissue evidence="8">Whole organism</tissue>
    </source>
</reference>
<keyword evidence="4" id="KW-1015">Disulfide bond</keyword>
<dbReference type="PANTHER" id="PTHR24264">
    <property type="entry name" value="TRYPSIN-RELATED"/>
    <property type="match status" value="1"/>
</dbReference>